<dbReference type="RefSeq" id="WP_068129834.1">
    <property type="nucleotide sequence ID" value="NZ_CP136964.1"/>
</dbReference>
<dbReference type="SUPFAM" id="SSF82549">
    <property type="entry name" value="DAK1/DegV-like"/>
    <property type="match status" value="1"/>
</dbReference>
<gene>
    <name evidence="3" type="ORF">CJ229_007745</name>
</gene>
<dbReference type="NCBIfam" id="TIGR00762">
    <property type="entry name" value="DegV"/>
    <property type="match status" value="1"/>
</dbReference>
<dbReference type="InterPro" id="IPR043168">
    <property type="entry name" value="DegV_C"/>
</dbReference>
<dbReference type="PANTHER" id="PTHR33434:SF2">
    <property type="entry name" value="FATTY ACID-BINDING PROTEIN TM_1468"/>
    <property type="match status" value="1"/>
</dbReference>
<reference evidence="3 4" key="2">
    <citation type="submission" date="2023-10" db="EMBL/GenBank/DDBJ databases">
        <authorList>
            <person name="Choi B."/>
        </authorList>
    </citation>
    <scope>NUCLEOTIDE SEQUENCE [LARGE SCALE GENOMIC DNA]</scope>
    <source>
        <strain evidence="3 4">UMB0959</strain>
    </source>
</reference>
<organism evidence="3 4">
    <name type="scientific">Nosocomiicoccus massiliensis</name>
    <dbReference type="NCBI Taxonomy" id="1232430"/>
    <lineage>
        <taxon>Bacteria</taxon>
        <taxon>Bacillati</taxon>
        <taxon>Bacillota</taxon>
        <taxon>Bacilli</taxon>
        <taxon>Bacillales</taxon>
        <taxon>Staphylococcaceae</taxon>
        <taxon>Nosocomiicoccus</taxon>
    </lineage>
</organism>
<comment type="function">
    <text evidence="1">May bind long-chain fatty acids, such as palmitate, and may play a role in lipid transport or fatty acid metabolism.</text>
</comment>
<dbReference type="AlphaFoldDB" id="A0AAF0YIB2"/>
<dbReference type="InterPro" id="IPR050270">
    <property type="entry name" value="DegV_domain_contain"/>
</dbReference>
<evidence type="ECO:0000256" key="1">
    <source>
        <dbReference type="ARBA" id="ARBA00003238"/>
    </source>
</evidence>
<keyword evidence="4" id="KW-1185">Reference proteome</keyword>
<dbReference type="GO" id="GO:0008289">
    <property type="term" value="F:lipid binding"/>
    <property type="evidence" value="ECO:0007669"/>
    <property type="project" value="UniProtKB-KW"/>
</dbReference>
<proteinExistence type="predicted"/>
<dbReference type="Proteomes" id="UP000243626">
    <property type="component" value="Chromosome"/>
</dbReference>
<evidence type="ECO:0000313" key="3">
    <source>
        <dbReference type="EMBL" id="WOS95970.1"/>
    </source>
</evidence>
<evidence type="ECO:0000313" key="4">
    <source>
        <dbReference type="Proteomes" id="UP000243626"/>
    </source>
</evidence>
<evidence type="ECO:0000256" key="2">
    <source>
        <dbReference type="ARBA" id="ARBA00023121"/>
    </source>
</evidence>
<keyword evidence="2" id="KW-0446">Lipid-binding</keyword>
<dbReference type="PANTHER" id="PTHR33434">
    <property type="entry name" value="DEGV DOMAIN-CONTAINING PROTEIN DR_1986-RELATED"/>
    <property type="match status" value="1"/>
</dbReference>
<name>A0AAF0YIB2_9STAP</name>
<dbReference type="Gene3D" id="3.30.1180.10">
    <property type="match status" value="1"/>
</dbReference>
<dbReference type="KEGG" id="nmy:CJ229_007745"/>
<protein>
    <submittedName>
        <fullName evidence="3">DegV family protein</fullName>
    </submittedName>
</protein>
<dbReference type="Gene3D" id="3.40.50.10170">
    <property type="match status" value="1"/>
</dbReference>
<dbReference type="PROSITE" id="PS51482">
    <property type="entry name" value="DEGV"/>
    <property type="match status" value="1"/>
</dbReference>
<reference evidence="4" key="1">
    <citation type="submission" date="2017-09" db="EMBL/GenBank/DDBJ databases">
        <title>Bacterial strain isolated from the female urinary microbiota.</title>
        <authorList>
            <person name="Thomas-White K."/>
            <person name="Kumar N."/>
            <person name="Forster S."/>
            <person name="Putonti C."/>
            <person name="Lawley T."/>
            <person name="Wolfe A.J."/>
        </authorList>
    </citation>
    <scope>NUCLEOTIDE SEQUENCE [LARGE SCALE GENOMIC DNA]</scope>
    <source>
        <strain evidence="4">UMB0959</strain>
    </source>
</reference>
<sequence>MKIAIVVDSTAYLSDEIKEKNDIYTIPLNTIFGDDTYREDIDITPEEFYDKMRAQEELPMTSQPSIGDYILLLEELYKKGYTDVISFHLSSSISGTLQNAVAAGQSVEGITLHAVDSKIACTPLGLLAVYAAQHKDDTPLEELLETLNRFTNKDYLDAYFVVDDLTNLKKGGRLSNAQAFVGQLLKIKPILQFEEGKIVAIQKIRTKKKALSKVEDLVQEAIDKQAGDNIVLTVIHANIEDEAKEFQAKLASKFKDATVLISHFGPVIGTHLGEHAIGVSITSFDVDVTGF</sequence>
<dbReference type="Pfam" id="PF02645">
    <property type="entry name" value="DegV"/>
    <property type="match status" value="1"/>
</dbReference>
<dbReference type="EMBL" id="CP136964">
    <property type="protein sequence ID" value="WOS95970.1"/>
    <property type="molecule type" value="Genomic_DNA"/>
</dbReference>
<accession>A0AAF0YIB2</accession>
<dbReference type="InterPro" id="IPR003797">
    <property type="entry name" value="DegV"/>
</dbReference>